<accession>A0A2N5D2G9</accession>
<name>A0A2N5D2G9_9CAUL</name>
<proteinExistence type="predicted"/>
<organism evidence="1 2">
    <name type="scientific">Caulobacter zeae</name>
    <dbReference type="NCBI Taxonomy" id="2055137"/>
    <lineage>
        <taxon>Bacteria</taxon>
        <taxon>Pseudomonadati</taxon>
        <taxon>Pseudomonadota</taxon>
        <taxon>Alphaproteobacteria</taxon>
        <taxon>Caulobacterales</taxon>
        <taxon>Caulobacteraceae</taxon>
        <taxon>Caulobacter</taxon>
    </lineage>
</organism>
<dbReference type="EMBL" id="PJRS01000046">
    <property type="protein sequence ID" value="PLR20222.1"/>
    <property type="molecule type" value="Genomic_DNA"/>
</dbReference>
<reference evidence="1 2" key="1">
    <citation type="submission" date="2017-12" db="EMBL/GenBank/DDBJ databases">
        <title>The genome sequence of Caulobacter sp. 410.</title>
        <authorList>
            <person name="Gao J."/>
            <person name="Mao X."/>
            <person name="Sun J."/>
        </authorList>
    </citation>
    <scope>NUCLEOTIDE SEQUENCE [LARGE SCALE GENOMIC DNA]</scope>
    <source>
        <strain evidence="1 2">410</strain>
    </source>
</reference>
<evidence type="ECO:0000313" key="2">
    <source>
        <dbReference type="Proteomes" id="UP000234479"/>
    </source>
</evidence>
<dbReference type="AlphaFoldDB" id="A0A2N5D2G9"/>
<dbReference type="Proteomes" id="UP000234479">
    <property type="component" value="Unassembled WGS sequence"/>
</dbReference>
<protein>
    <recommendedName>
        <fullName evidence="3">DUF1570 domain-containing protein</fullName>
    </recommendedName>
</protein>
<comment type="caution">
    <text evidence="1">The sequence shown here is derived from an EMBL/GenBank/DDBJ whole genome shotgun (WGS) entry which is preliminary data.</text>
</comment>
<evidence type="ECO:0000313" key="1">
    <source>
        <dbReference type="EMBL" id="PLR20222.1"/>
    </source>
</evidence>
<gene>
    <name evidence="1" type="ORF">SGCZBJ_22380</name>
</gene>
<sequence length="501" mass="55471">MVLGAAVTPLLWAAGAGAGRAAPAQGRWMVASSANFNVYSAGDERQLRAYTLMLEDFDMTLRFMHGLPLDKAADRKLDVHLIDNKAELRVTYPGANENWAGYYVATARDVVCIALRPRRVASQDEDSNDTTMHEYAHHFMRRNLTFAYAPWLVEGYAEYVATTLFDGDQIIVGKINANRGEWLMNSAWLPLEDLLTKRSSELPTERGKNYYPQAWLLTHYFMSDKKRKAQLEVYIRAVGEGQGSVEAMEKATGMTLDGLTKALREYTRGQLPLQGYSRTRKREVSITVTRLPVSADDLVLRRVRMARDDFEEDGPPFVSEIRTIAARYPGDAYAELTLARAEQLAGDPAAGMAILDRRLAADPTDLLALEYKALGLLAKADKNPAEAATLNKAAGAVLAKAFQVDANRYQVLLAYARSRKTAPGYPSDNVMEALLLANELAPQVSEVTMETVQALAMRREYGHAAFLLKPLVNDPHGRRNERAAQLLKELETKAAAGKSAV</sequence>
<keyword evidence="2" id="KW-1185">Reference proteome</keyword>
<evidence type="ECO:0008006" key="3">
    <source>
        <dbReference type="Google" id="ProtNLM"/>
    </source>
</evidence>